<reference evidence="1 2" key="1">
    <citation type="journal article" date="2019" name="Nat. Ecol. Evol.">
        <title>Megaphylogeny resolves global patterns of mushroom evolution.</title>
        <authorList>
            <person name="Varga T."/>
            <person name="Krizsan K."/>
            <person name="Foldi C."/>
            <person name="Dima B."/>
            <person name="Sanchez-Garcia M."/>
            <person name="Sanchez-Ramirez S."/>
            <person name="Szollosi G.J."/>
            <person name="Szarkandi J.G."/>
            <person name="Papp V."/>
            <person name="Albert L."/>
            <person name="Andreopoulos W."/>
            <person name="Angelini C."/>
            <person name="Antonin V."/>
            <person name="Barry K.W."/>
            <person name="Bougher N.L."/>
            <person name="Buchanan P."/>
            <person name="Buyck B."/>
            <person name="Bense V."/>
            <person name="Catcheside P."/>
            <person name="Chovatia M."/>
            <person name="Cooper J."/>
            <person name="Damon W."/>
            <person name="Desjardin D."/>
            <person name="Finy P."/>
            <person name="Geml J."/>
            <person name="Haridas S."/>
            <person name="Hughes K."/>
            <person name="Justo A."/>
            <person name="Karasinski D."/>
            <person name="Kautmanova I."/>
            <person name="Kiss B."/>
            <person name="Kocsube S."/>
            <person name="Kotiranta H."/>
            <person name="LaButti K.M."/>
            <person name="Lechner B.E."/>
            <person name="Liimatainen K."/>
            <person name="Lipzen A."/>
            <person name="Lukacs Z."/>
            <person name="Mihaltcheva S."/>
            <person name="Morgado L.N."/>
            <person name="Niskanen T."/>
            <person name="Noordeloos M.E."/>
            <person name="Ohm R.A."/>
            <person name="Ortiz-Santana B."/>
            <person name="Ovrebo C."/>
            <person name="Racz N."/>
            <person name="Riley R."/>
            <person name="Savchenko A."/>
            <person name="Shiryaev A."/>
            <person name="Soop K."/>
            <person name="Spirin V."/>
            <person name="Szebenyi C."/>
            <person name="Tomsovsky M."/>
            <person name="Tulloss R.E."/>
            <person name="Uehling J."/>
            <person name="Grigoriev I.V."/>
            <person name="Vagvolgyi C."/>
            <person name="Papp T."/>
            <person name="Martin F.M."/>
            <person name="Miettinen O."/>
            <person name="Hibbett D.S."/>
            <person name="Nagy L.G."/>
        </authorList>
    </citation>
    <scope>NUCLEOTIDE SEQUENCE [LARGE SCALE GENOMIC DNA]</scope>
    <source>
        <strain evidence="1 2">FP101781</strain>
    </source>
</reference>
<organism evidence="1 2">
    <name type="scientific">Coprinellus micaceus</name>
    <name type="common">Glistening ink-cap mushroom</name>
    <name type="synonym">Coprinus micaceus</name>
    <dbReference type="NCBI Taxonomy" id="71717"/>
    <lineage>
        <taxon>Eukaryota</taxon>
        <taxon>Fungi</taxon>
        <taxon>Dikarya</taxon>
        <taxon>Basidiomycota</taxon>
        <taxon>Agaricomycotina</taxon>
        <taxon>Agaricomycetes</taxon>
        <taxon>Agaricomycetidae</taxon>
        <taxon>Agaricales</taxon>
        <taxon>Agaricineae</taxon>
        <taxon>Psathyrellaceae</taxon>
        <taxon>Coprinellus</taxon>
    </lineage>
</organism>
<dbReference type="Proteomes" id="UP000298030">
    <property type="component" value="Unassembled WGS sequence"/>
</dbReference>
<protein>
    <submittedName>
        <fullName evidence="1">Uncharacterized protein</fullName>
    </submittedName>
</protein>
<comment type="caution">
    <text evidence="1">The sequence shown here is derived from an EMBL/GenBank/DDBJ whole genome shotgun (WGS) entry which is preliminary data.</text>
</comment>
<gene>
    <name evidence="1" type="ORF">FA13DRAFT_1784952</name>
</gene>
<proteinExistence type="predicted"/>
<evidence type="ECO:0000313" key="1">
    <source>
        <dbReference type="EMBL" id="TEB38646.1"/>
    </source>
</evidence>
<dbReference type="EMBL" id="QPFP01000002">
    <property type="protein sequence ID" value="TEB38646.1"/>
    <property type="molecule type" value="Genomic_DNA"/>
</dbReference>
<sequence>MVTLLHLPSSSPLLHTSLAHLTPELIAVEGIIECPGRRPRLPTELMLIVRTHLIIALSACLAEESNDTLAAYSCSLIALLCSDCTSYNTDIYGGNVFDWPWDQFSGPCLCEGDIDDCIARTQTFTDHITKLQCDPASAPYLFRHMELSASRRDRTNAEEDETNFHKRIAAIQSAASRSPILS</sequence>
<evidence type="ECO:0000313" key="2">
    <source>
        <dbReference type="Proteomes" id="UP000298030"/>
    </source>
</evidence>
<name>A0A4Y7TWU4_COPMI</name>
<dbReference type="AlphaFoldDB" id="A0A4Y7TWU4"/>
<dbReference type="OrthoDB" id="3249986at2759"/>
<accession>A0A4Y7TWU4</accession>
<keyword evidence="2" id="KW-1185">Reference proteome</keyword>